<protein>
    <recommendedName>
        <fullName evidence="1">Helicase Helix-turn-helix domain-containing protein</fullName>
    </recommendedName>
</protein>
<dbReference type="InterPro" id="IPR029491">
    <property type="entry name" value="Helicase_HTH"/>
</dbReference>
<dbReference type="EMBL" id="BCMF01000011">
    <property type="protein sequence ID" value="GAX00112.1"/>
    <property type="molecule type" value="Genomic_DNA"/>
</dbReference>
<organism evidence="2 3">
    <name type="scientific">Secundilactobacillus mixtipabuli</name>
    <dbReference type="NCBI Taxonomy" id="1435342"/>
    <lineage>
        <taxon>Bacteria</taxon>
        <taxon>Bacillati</taxon>
        <taxon>Bacillota</taxon>
        <taxon>Bacilli</taxon>
        <taxon>Lactobacillales</taxon>
        <taxon>Lactobacillaceae</taxon>
        <taxon>Secundilactobacillus</taxon>
    </lineage>
</organism>
<proteinExistence type="predicted"/>
<dbReference type="RefSeq" id="WP_089109894.1">
    <property type="nucleotide sequence ID" value="NZ_BCMF01000011.1"/>
</dbReference>
<dbReference type="Pfam" id="PF14493">
    <property type="entry name" value="HTH_40"/>
    <property type="match status" value="1"/>
</dbReference>
<feature type="domain" description="Helicase Helix-turn-helix" evidence="1">
    <location>
        <begin position="246"/>
        <end position="323"/>
    </location>
</feature>
<sequence length="346" mass="40396">MDAQQLMLFLSPTAPRRLRVIENILVGKRTVSTLYWGMRYQQLPWLGYEKQLSRDEMNRAVADLQSRGDVKLDQTNATLTPQGIQSWQNLMQGRYQPKYFSVRLVIDTATLWQRLLLATQVVSEQSYQNHQYYPLQVTWQVKQFIKHWFHRFHRQELQAEFNTFWTVFFTQLPEQQALLMSRMLVGHQRPGETLGQIAHDFKVSESEAKVIVTDLICQLAKRISDCEADSIKSLLMGLNQPLVSASAQQTLQSYLAGTTLEKISQQRSLKLSTVREHLLEAAIMLPKGQFDFQRVLQPELVAEMEKRLAKTPLDAWQFKQVEDLPIDFWQFRLLEILRSKSTDDNH</sequence>
<reference evidence="2 3" key="1">
    <citation type="submission" date="2015-11" db="EMBL/GenBank/DDBJ databases">
        <title>Draft genome sequences of new species of the genus Lactobacillus isolated from orchardgrass silage.</title>
        <authorList>
            <person name="Tohno M."/>
            <person name="Tanizawa Y."/>
            <person name="Arita M."/>
        </authorList>
    </citation>
    <scope>NUCLEOTIDE SEQUENCE [LARGE SCALE GENOMIC DNA]</scope>
    <source>
        <strain evidence="2 3">IWT30</strain>
    </source>
</reference>
<keyword evidence="3" id="KW-1185">Reference proteome</keyword>
<name>A0A1Z5IET9_9LACO</name>
<comment type="caution">
    <text evidence="2">The sequence shown here is derived from an EMBL/GenBank/DDBJ whole genome shotgun (WGS) entry which is preliminary data.</text>
</comment>
<evidence type="ECO:0000313" key="3">
    <source>
        <dbReference type="Proteomes" id="UP000198374"/>
    </source>
</evidence>
<evidence type="ECO:0000313" key="2">
    <source>
        <dbReference type="EMBL" id="GAX00112.1"/>
    </source>
</evidence>
<dbReference type="Proteomes" id="UP000198374">
    <property type="component" value="Unassembled WGS sequence"/>
</dbReference>
<accession>A0A1Z5IET9</accession>
<dbReference type="OrthoDB" id="2146354at2"/>
<evidence type="ECO:0000259" key="1">
    <source>
        <dbReference type="Pfam" id="PF14493"/>
    </source>
</evidence>
<gene>
    <name evidence="2" type="ORF">IWT30_02092</name>
</gene>
<dbReference type="AlphaFoldDB" id="A0A1Z5IET9"/>